<protein>
    <submittedName>
        <fullName evidence="3">Putative secreted protein</fullName>
    </submittedName>
</protein>
<sequence>MELNAFTILQIAVFIAAGYHAITHSTVAGSVGRKPSNFSDDIYVSYCGMNCTVGSGGSSGCGGDCVCVHRDNEPIGICIEITYLGDLGDPNEDPNIDDATPRAPVFQTKH</sequence>
<name>A0A090XBH5_IXORI</name>
<feature type="region of interest" description="Disordered" evidence="1">
    <location>
        <begin position="89"/>
        <end position="110"/>
    </location>
</feature>
<evidence type="ECO:0000256" key="1">
    <source>
        <dbReference type="SAM" id="MobiDB-lite"/>
    </source>
</evidence>
<evidence type="ECO:0000313" key="3">
    <source>
        <dbReference type="EMBL" id="JAC92445.1"/>
    </source>
</evidence>
<accession>A0A090XBH5</accession>
<evidence type="ECO:0000256" key="2">
    <source>
        <dbReference type="SAM" id="SignalP"/>
    </source>
</evidence>
<proteinExistence type="evidence at transcript level"/>
<keyword evidence="2" id="KW-0732">Signal</keyword>
<reference evidence="3" key="1">
    <citation type="journal article" date="2015" name="PLoS Negl. Trop. Dis.">
        <title>Deep Sequencing Analysis of the Ixodes ricinus Haemocytome.</title>
        <authorList>
            <person name="Kotsyfakis M."/>
            <person name="Kopacek P."/>
            <person name="Franta Z."/>
            <person name="Pedra J.H."/>
            <person name="Ribeiro J.M."/>
        </authorList>
    </citation>
    <scope>NUCLEOTIDE SEQUENCE</scope>
</reference>
<feature type="chain" id="PRO_5001866722" evidence="2">
    <location>
        <begin position="22"/>
        <end position="110"/>
    </location>
</feature>
<dbReference type="AlphaFoldDB" id="A0A090XBH5"/>
<feature type="signal peptide" evidence="2">
    <location>
        <begin position="1"/>
        <end position="21"/>
    </location>
</feature>
<dbReference type="EMBL" id="GBIH01002265">
    <property type="protein sequence ID" value="JAC92445.1"/>
    <property type="molecule type" value="mRNA"/>
</dbReference>
<organism evidence="3">
    <name type="scientific">Ixodes ricinus</name>
    <name type="common">Common tick</name>
    <name type="synonym">Acarus ricinus</name>
    <dbReference type="NCBI Taxonomy" id="34613"/>
    <lineage>
        <taxon>Eukaryota</taxon>
        <taxon>Metazoa</taxon>
        <taxon>Ecdysozoa</taxon>
        <taxon>Arthropoda</taxon>
        <taxon>Chelicerata</taxon>
        <taxon>Arachnida</taxon>
        <taxon>Acari</taxon>
        <taxon>Parasitiformes</taxon>
        <taxon>Ixodida</taxon>
        <taxon>Ixodoidea</taxon>
        <taxon>Ixodidae</taxon>
        <taxon>Ixodinae</taxon>
        <taxon>Ixodes</taxon>
    </lineage>
</organism>